<dbReference type="InterPro" id="IPR010352">
    <property type="entry name" value="DUF945"/>
</dbReference>
<proteinExistence type="predicted"/>
<dbReference type="RefSeq" id="WP_206091944.1">
    <property type="nucleotide sequence ID" value="NZ_CP065053.1"/>
</dbReference>
<gene>
    <name evidence="3" type="ORF">IV454_14055</name>
</gene>
<keyword evidence="4" id="KW-1185">Reference proteome</keyword>
<organism evidence="3 4">
    <name type="scientific">Massilia antarctica</name>
    <dbReference type="NCBI Taxonomy" id="2765360"/>
    <lineage>
        <taxon>Bacteria</taxon>
        <taxon>Pseudomonadati</taxon>
        <taxon>Pseudomonadota</taxon>
        <taxon>Betaproteobacteria</taxon>
        <taxon>Burkholderiales</taxon>
        <taxon>Oxalobacteraceae</taxon>
        <taxon>Telluria group</taxon>
        <taxon>Massilia</taxon>
    </lineage>
</organism>
<evidence type="ECO:0000313" key="3">
    <source>
        <dbReference type="EMBL" id="QPI52506.1"/>
    </source>
</evidence>
<evidence type="ECO:0000313" key="4">
    <source>
        <dbReference type="Proteomes" id="UP000662888"/>
    </source>
</evidence>
<evidence type="ECO:0000256" key="1">
    <source>
        <dbReference type="SAM" id="MobiDB-lite"/>
    </source>
</evidence>
<reference evidence="3 4" key="1">
    <citation type="submission" date="2020-11" db="EMBL/GenBank/DDBJ databases">
        <authorList>
            <person name="Sun Q."/>
        </authorList>
    </citation>
    <scope>NUCLEOTIDE SEQUENCE [LARGE SCALE GENOMIC DNA]</scope>
    <source>
        <strain evidence="3 4">P8398</strain>
    </source>
</reference>
<accession>A0AA48WIA1</accession>
<keyword evidence="2" id="KW-0732">Signal</keyword>
<evidence type="ECO:0000256" key="2">
    <source>
        <dbReference type="SAM" id="SignalP"/>
    </source>
</evidence>
<dbReference type="EMBL" id="CP065053">
    <property type="protein sequence ID" value="QPI52506.1"/>
    <property type="molecule type" value="Genomic_DNA"/>
</dbReference>
<feature type="region of interest" description="Disordered" evidence="1">
    <location>
        <begin position="414"/>
        <end position="435"/>
    </location>
</feature>
<feature type="chain" id="PRO_5045153257" evidence="2">
    <location>
        <begin position="19"/>
        <end position="435"/>
    </location>
</feature>
<name>A0AA48WIA1_9BURK</name>
<protein>
    <submittedName>
        <fullName evidence="3">DUF945 family protein</fullName>
    </submittedName>
</protein>
<sequence>MKKLLLCTALLASFPVFAAQRPVPAKAPVAKIESNMGDAVAAAASELERNFAWAKGNPIPIFDKLAVFEFSAPTAAKLKTVFGSARPYTMARAPAAAGMVAFDISVPAHSYADLNELNWSWSALKANLLTDEAGRTLTATGSWPRLTIDAKAANVVFNDMTVESNQRRNGDDVWLGTARADVKSVDVTGKEPAVAMKMEGLSGTSSVAENGKEYDIGSDFSIKLITVMDEKIDDLRMSLKMNKLDLTSFEQLSKAIQKTTKPGAEPKLDDIGPQLKAFVKGMAAHGTAVEITEMSAGYHGHRALMKGSLALGTTVDKDFKTTNALMKKLDGRFEMRVPVALITAIARNVTQAQATRKGETPTPEMLDSTAKSLSDMAVDKATADGYARLDDGVLVSIVQFKAGKLTVNGKAVALPTGSQKPAAGAKKPAKRRATK</sequence>
<dbReference type="Pfam" id="PF06097">
    <property type="entry name" value="DUF945"/>
    <property type="match status" value="1"/>
</dbReference>
<dbReference type="Proteomes" id="UP000662888">
    <property type="component" value="Chromosome"/>
</dbReference>
<feature type="signal peptide" evidence="2">
    <location>
        <begin position="1"/>
        <end position="18"/>
    </location>
</feature>